<evidence type="ECO:0000256" key="1">
    <source>
        <dbReference type="SAM" id="MobiDB-lite"/>
    </source>
</evidence>
<evidence type="ECO:0000313" key="2">
    <source>
        <dbReference type="EMBL" id="SLM18279.1"/>
    </source>
</evidence>
<proteinExistence type="predicted"/>
<feature type="region of interest" description="Disordered" evidence="1">
    <location>
        <begin position="1"/>
        <end position="27"/>
    </location>
</feature>
<feature type="compositionally biased region" description="Basic and acidic residues" evidence="1">
    <location>
        <begin position="1"/>
        <end position="11"/>
    </location>
</feature>
<accession>A0A3P3XQD8</accession>
<name>A0A3P3XQD8_9SPIR</name>
<dbReference type="EMBL" id="FWDO01000004">
    <property type="protein sequence ID" value="SLM18279.1"/>
    <property type="molecule type" value="Genomic_DNA"/>
</dbReference>
<sequence>MKTPDIQEKRQTGSVSSPPQRLPLGSLPNARRSLTRLMISFYKGEMEASKFKTILYGFNVLLGFLKEERLDQIEKRIKALEDAAKINTKGEVK</sequence>
<dbReference type="AlphaFoldDB" id="A0A3P3XQD8"/>
<gene>
    <name evidence="2" type="ORF">SPIRO4BDMA_40851</name>
</gene>
<organism evidence="2">
    <name type="scientific">uncultured spirochete</name>
    <dbReference type="NCBI Taxonomy" id="156406"/>
    <lineage>
        <taxon>Bacteria</taxon>
        <taxon>Pseudomonadati</taxon>
        <taxon>Spirochaetota</taxon>
        <taxon>Spirochaetia</taxon>
        <taxon>Spirochaetales</taxon>
        <taxon>environmental samples</taxon>
    </lineage>
</organism>
<protein>
    <submittedName>
        <fullName evidence="2">Uncharacterized protein</fullName>
    </submittedName>
</protein>
<reference evidence="2" key="1">
    <citation type="submission" date="2017-02" db="EMBL/GenBank/DDBJ databases">
        <authorList>
            <person name="Regsiter A."/>
            <person name="William W."/>
        </authorList>
    </citation>
    <scope>NUCLEOTIDE SEQUENCE</scope>
    <source>
        <strain evidence="2">BdmA 4</strain>
    </source>
</reference>